<reference evidence="3 4" key="1">
    <citation type="submission" date="2019-07" db="EMBL/GenBank/DDBJ databases">
        <title>Draft genome assembly of a fouling barnacle, Amphibalanus amphitrite (Darwin, 1854): The first reference genome for Thecostraca.</title>
        <authorList>
            <person name="Kim W."/>
        </authorList>
    </citation>
    <scope>NUCLEOTIDE SEQUENCE [LARGE SCALE GENOMIC DNA]</scope>
    <source>
        <strain evidence="3">SNU_AA5</strain>
        <tissue evidence="3">Soma without cirri and trophi</tissue>
    </source>
</reference>
<keyword evidence="2" id="KW-0472">Membrane</keyword>
<dbReference type="Proteomes" id="UP000440578">
    <property type="component" value="Unassembled WGS sequence"/>
</dbReference>
<dbReference type="EMBL" id="VIIS01001804">
    <property type="protein sequence ID" value="KAF0292564.1"/>
    <property type="molecule type" value="Genomic_DNA"/>
</dbReference>
<organism evidence="3 4">
    <name type="scientific">Amphibalanus amphitrite</name>
    <name type="common">Striped barnacle</name>
    <name type="synonym">Balanus amphitrite</name>
    <dbReference type="NCBI Taxonomy" id="1232801"/>
    <lineage>
        <taxon>Eukaryota</taxon>
        <taxon>Metazoa</taxon>
        <taxon>Ecdysozoa</taxon>
        <taxon>Arthropoda</taxon>
        <taxon>Crustacea</taxon>
        <taxon>Multicrustacea</taxon>
        <taxon>Cirripedia</taxon>
        <taxon>Thoracica</taxon>
        <taxon>Thoracicalcarea</taxon>
        <taxon>Balanomorpha</taxon>
        <taxon>Balanoidea</taxon>
        <taxon>Balanidae</taxon>
        <taxon>Amphibalaninae</taxon>
        <taxon>Amphibalanus</taxon>
    </lineage>
</organism>
<keyword evidence="2" id="KW-1133">Transmembrane helix</keyword>
<evidence type="ECO:0000313" key="4">
    <source>
        <dbReference type="Proteomes" id="UP000440578"/>
    </source>
</evidence>
<keyword evidence="4" id="KW-1185">Reference proteome</keyword>
<protein>
    <submittedName>
        <fullName evidence="3">Uncharacterized protein</fullName>
    </submittedName>
</protein>
<proteinExistence type="predicted"/>
<feature type="region of interest" description="Disordered" evidence="1">
    <location>
        <begin position="43"/>
        <end position="94"/>
    </location>
</feature>
<sequence>MMHDSMLVAFRWERRLSVAYFFVGWNTLLAVGWLWYRQRQQRELTGDERTDKINRAQKPHGGNLISTGGRRHRPTDATDRPRGRERQLSVRPAD</sequence>
<keyword evidence="2" id="KW-0812">Transmembrane</keyword>
<feature type="compositionally biased region" description="Basic and acidic residues" evidence="1">
    <location>
        <begin position="74"/>
        <end position="94"/>
    </location>
</feature>
<gene>
    <name evidence="3" type="ORF">FJT64_009459</name>
</gene>
<accession>A0A6A4VM15</accession>
<comment type="caution">
    <text evidence="3">The sequence shown here is derived from an EMBL/GenBank/DDBJ whole genome shotgun (WGS) entry which is preliminary data.</text>
</comment>
<evidence type="ECO:0000256" key="1">
    <source>
        <dbReference type="SAM" id="MobiDB-lite"/>
    </source>
</evidence>
<feature type="transmembrane region" description="Helical" evidence="2">
    <location>
        <begin position="16"/>
        <end position="36"/>
    </location>
</feature>
<evidence type="ECO:0000313" key="3">
    <source>
        <dbReference type="EMBL" id="KAF0292564.1"/>
    </source>
</evidence>
<feature type="compositionally biased region" description="Basic and acidic residues" evidence="1">
    <location>
        <begin position="43"/>
        <end position="54"/>
    </location>
</feature>
<dbReference type="AlphaFoldDB" id="A0A6A4VM15"/>
<name>A0A6A4VM15_AMPAM</name>
<evidence type="ECO:0000256" key="2">
    <source>
        <dbReference type="SAM" id="Phobius"/>
    </source>
</evidence>